<keyword evidence="2" id="KW-1185">Reference proteome</keyword>
<evidence type="ECO:0000313" key="2">
    <source>
        <dbReference type="Proteomes" id="UP001272242"/>
    </source>
</evidence>
<reference evidence="2" key="1">
    <citation type="journal article" date="2023" name="Mar. Drugs">
        <title>Gemmata algarum, a Novel Planctomycete Isolated from an Algal Mat, Displays Antimicrobial Activity.</title>
        <authorList>
            <person name="Kumar G."/>
            <person name="Kallscheuer N."/>
            <person name="Kashif M."/>
            <person name="Ahamad S."/>
            <person name="Jagadeeshwari U."/>
            <person name="Pannikurungottu S."/>
            <person name="Haufschild T."/>
            <person name="Kabuu M."/>
            <person name="Sasikala C."/>
            <person name="Jogler C."/>
            <person name="Ramana C."/>
        </authorList>
    </citation>
    <scope>NUCLEOTIDE SEQUENCE [LARGE SCALE GENOMIC DNA]</scope>
    <source>
        <strain evidence="2">JC673</strain>
    </source>
</reference>
<organism evidence="1 2">
    <name type="scientific">Gemmata algarum</name>
    <dbReference type="NCBI Taxonomy" id="2975278"/>
    <lineage>
        <taxon>Bacteria</taxon>
        <taxon>Pseudomonadati</taxon>
        <taxon>Planctomycetota</taxon>
        <taxon>Planctomycetia</taxon>
        <taxon>Gemmatales</taxon>
        <taxon>Gemmataceae</taxon>
        <taxon>Gemmata</taxon>
    </lineage>
</organism>
<evidence type="ECO:0008006" key="3">
    <source>
        <dbReference type="Google" id="ProtNLM"/>
    </source>
</evidence>
<dbReference type="EMBL" id="JAXBLV010000241">
    <property type="protein sequence ID" value="MDY3563473.1"/>
    <property type="molecule type" value="Genomic_DNA"/>
</dbReference>
<gene>
    <name evidence="1" type="ORF">R5W23_005084</name>
</gene>
<accession>A0ABU5FAN7</accession>
<dbReference type="RefSeq" id="WP_320689663.1">
    <property type="nucleotide sequence ID" value="NZ_JAXBLV010000241.1"/>
</dbReference>
<comment type="caution">
    <text evidence="1">The sequence shown here is derived from an EMBL/GenBank/DDBJ whole genome shotgun (WGS) entry which is preliminary data.</text>
</comment>
<name>A0ABU5FAN7_9BACT</name>
<protein>
    <recommendedName>
        <fullName evidence="3">SMI1/KNR4 family protein</fullName>
    </recommendedName>
</protein>
<evidence type="ECO:0000313" key="1">
    <source>
        <dbReference type="EMBL" id="MDY3563473.1"/>
    </source>
</evidence>
<proteinExistence type="predicted"/>
<sequence>MTEADWLACRQPAPMLDALGDLASPRKRRLFACACCRRLEAPLPQLWLRAALDVAERFADGHVSNDELRDAWRRVGEDLHTAHRRIEIETRSGTRPPKDVRASALLEAQYSALRELSTAVAVSISRSGLGQDAVRAVQSAAQTAALRTAIGDWQVRAAASDAACAEELAQAELVRDLFTDRFWFVVPDPVWFTPDVLALANYIYNDHAFEQMPILADALQDAGCESGRVLDHCRGPGPHARGCWVVDLVLGKE</sequence>
<dbReference type="Proteomes" id="UP001272242">
    <property type="component" value="Unassembled WGS sequence"/>
</dbReference>